<dbReference type="EMBL" id="QKTX01000007">
    <property type="protein sequence ID" value="PZV83192.1"/>
    <property type="molecule type" value="Genomic_DNA"/>
</dbReference>
<protein>
    <submittedName>
        <fullName evidence="1">Uncharacterized protein</fullName>
    </submittedName>
</protein>
<dbReference type="AlphaFoldDB" id="A0A326RXY2"/>
<reference evidence="1 2" key="1">
    <citation type="submission" date="2018-06" db="EMBL/GenBank/DDBJ databases">
        <title>Genomic Encyclopedia of Archaeal and Bacterial Type Strains, Phase II (KMG-II): from individual species to whole genera.</title>
        <authorList>
            <person name="Goeker M."/>
        </authorList>
    </citation>
    <scope>NUCLEOTIDE SEQUENCE [LARGE SCALE GENOMIC DNA]</scope>
    <source>
        <strain evidence="1 2">T4</strain>
    </source>
</reference>
<proteinExistence type="predicted"/>
<gene>
    <name evidence="1" type="ORF">CLV31_107144</name>
</gene>
<dbReference type="Proteomes" id="UP000248917">
    <property type="component" value="Unassembled WGS sequence"/>
</dbReference>
<keyword evidence="2" id="KW-1185">Reference proteome</keyword>
<organism evidence="1 2">
    <name type="scientific">Algoriphagus aquaeductus</name>
    <dbReference type="NCBI Taxonomy" id="475299"/>
    <lineage>
        <taxon>Bacteria</taxon>
        <taxon>Pseudomonadati</taxon>
        <taxon>Bacteroidota</taxon>
        <taxon>Cytophagia</taxon>
        <taxon>Cytophagales</taxon>
        <taxon>Cyclobacteriaceae</taxon>
        <taxon>Algoriphagus</taxon>
    </lineage>
</organism>
<comment type="caution">
    <text evidence="1">The sequence shown here is derived from an EMBL/GenBank/DDBJ whole genome shotgun (WGS) entry which is preliminary data.</text>
</comment>
<evidence type="ECO:0000313" key="2">
    <source>
        <dbReference type="Proteomes" id="UP000248917"/>
    </source>
</evidence>
<accession>A0A326RXY2</accession>
<evidence type="ECO:0000313" key="1">
    <source>
        <dbReference type="EMBL" id="PZV83192.1"/>
    </source>
</evidence>
<sequence>MTRQLDFILKEGGADYDWQTELEVVPKYLDERGKNWLKGILAELGGNGTLPLLEKLKFDFKIGRQLILWDEELHFNRYRLATFRSEMYQELSFPFVESYKRLCRTYEKEALKAGMPQRIWSGPPVAGNLFGKAGDPGDFSGNGASGWKLLAYNSAQIDLQTRIHGFKLLRLNPYETLMTGGSLKRLDQLLVNPKEEQRMVIYNWLMRKLG</sequence>
<dbReference type="Pfam" id="PF23913">
    <property type="entry name" value="DUF7255"/>
    <property type="match status" value="1"/>
</dbReference>
<name>A0A326RXY2_9BACT</name>
<dbReference type="InterPro" id="IPR055679">
    <property type="entry name" value="DUF7255"/>
</dbReference>